<accession>A0ABY5R0R0</accession>
<keyword evidence="5" id="KW-0560">Oxidoreductase</keyword>
<gene>
    <name evidence="9" type="ORF">IHQ72_07990</name>
</gene>
<dbReference type="Pfam" id="PF01266">
    <property type="entry name" value="DAO"/>
    <property type="match status" value="1"/>
</dbReference>
<keyword evidence="10" id="KW-1185">Reference proteome</keyword>
<dbReference type="InterPro" id="IPR006076">
    <property type="entry name" value="FAD-dep_OxRdtase"/>
</dbReference>
<feature type="domain" description="Glucose-methanol-choline oxidoreductase C-terminal" evidence="8">
    <location>
        <begin position="424"/>
        <end position="545"/>
    </location>
</feature>
<evidence type="ECO:0000256" key="5">
    <source>
        <dbReference type="ARBA" id="ARBA00023002"/>
    </source>
</evidence>
<dbReference type="InterPro" id="IPR007867">
    <property type="entry name" value="GMC_OxRtase_C"/>
</dbReference>
<dbReference type="PANTHER" id="PTHR42784:SF1">
    <property type="entry name" value="PYRANOSE 2-OXIDASE"/>
    <property type="match status" value="1"/>
</dbReference>
<dbReference type="PANTHER" id="PTHR42784">
    <property type="entry name" value="PYRANOSE 2-OXIDASE"/>
    <property type="match status" value="1"/>
</dbReference>
<sequence>MSDDLDRCDVAIVGAGVAGALIAYRLAAANYRVVMLEAGPAGGNRQDLVADYSLAAIKTPRSPYADNRPPSPVWSPDSEKDYIQLGPSPFKSTYLRRVGGSTWHMLGNMPRHVPADFRLATSYGVGVDWPIDYDDLEPWYCEAETELGVAGDHAELNGLHGAHRSRAFPMSKIWPAYGDIVVAKAVEGLTFEGADVRVSTTPQARNSRPYDGRPACAGNSSCVPICPIGAKYDATVHVSKATTAGAVLRTQAVVTRIKLDSMTRRVSALRYTRWDEQGRRDERRLQAVIYVIAAHAIETPRLLLISSDSDAAPTGVANGSGQVGRNLMDHLQGQMAAVVPQPLFPYRGPPTTVGVDTFRDGTFRASHAAFRLSIGNDGMGRVETPFAALEQKLVDGLIGSRLRVALGDRLIRQFRISYSTEMLPSADNRVTLADAVPDSFGMPRAQLSLHLEDYNRLAFEKAAALISSIFDRLEIPDSDRKPQPKDTYSGAGHIIGTTRMGTDAGSSVVNQHCRAHEHDNLFIVGASTFPTGGTANPTLTVAALALRAASKISSLLQRGS</sequence>
<comment type="cofactor">
    <cofactor evidence="1">
        <name>FAD</name>
        <dbReference type="ChEBI" id="CHEBI:57692"/>
    </cofactor>
</comment>
<dbReference type="RefSeq" id="WP_258121936.1">
    <property type="nucleotide sequence ID" value="NZ_CP062229.1"/>
</dbReference>
<dbReference type="Gene3D" id="3.50.50.60">
    <property type="entry name" value="FAD/NAD(P)-binding domain"/>
    <property type="match status" value="2"/>
</dbReference>
<dbReference type="SUPFAM" id="SSF51905">
    <property type="entry name" value="FAD/NAD(P)-binding domain"/>
    <property type="match status" value="1"/>
</dbReference>
<evidence type="ECO:0000259" key="7">
    <source>
        <dbReference type="Pfam" id="PF01266"/>
    </source>
</evidence>
<evidence type="ECO:0000259" key="6">
    <source>
        <dbReference type="Pfam" id="PF00732"/>
    </source>
</evidence>
<dbReference type="Pfam" id="PF00732">
    <property type="entry name" value="GMC_oxred_N"/>
    <property type="match status" value="1"/>
</dbReference>
<organism evidence="9 10">
    <name type="scientific">Mesorhizobium onobrychidis</name>
    <dbReference type="NCBI Taxonomy" id="2775404"/>
    <lineage>
        <taxon>Bacteria</taxon>
        <taxon>Pseudomonadati</taxon>
        <taxon>Pseudomonadota</taxon>
        <taxon>Alphaproteobacteria</taxon>
        <taxon>Hyphomicrobiales</taxon>
        <taxon>Phyllobacteriaceae</taxon>
        <taxon>Mesorhizobium</taxon>
    </lineage>
</organism>
<evidence type="ECO:0000259" key="8">
    <source>
        <dbReference type="Pfam" id="PF05199"/>
    </source>
</evidence>
<evidence type="ECO:0000256" key="4">
    <source>
        <dbReference type="ARBA" id="ARBA00022827"/>
    </source>
</evidence>
<dbReference type="InterPro" id="IPR051473">
    <property type="entry name" value="P2Ox-like"/>
</dbReference>
<evidence type="ECO:0000256" key="2">
    <source>
        <dbReference type="ARBA" id="ARBA00010790"/>
    </source>
</evidence>
<feature type="domain" description="Glucose-methanol-choline oxidoreductase N-terminal" evidence="6">
    <location>
        <begin position="218"/>
        <end position="331"/>
    </location>
</feature>
<keyword evidence="3" id="KW-0285">Flavoprotein</keyword>
<dbReference type="Pfam" id="PF05199">
    <property type="entry name" value="GMC_oxred_C"/>
    <property type="match status" value="1"/>
</dbReference>
<evidence type="ECO:0000256" key="3">
    <source>
        <dbReference type="ARBA" id="ARBA00022630"/>
    </source>
</evidence>
<keyword evidence="4" id="KW-0274">FAD</keyword>
<dbReference type="InterPro" id="IPR036188">
    <property type="entry name" value="FAD/NAD-bd_sf"/>
</dbReference>
<protein>
    <submittedName>
        <fullName evidence="9">GMC family oxidoreductase</fullName>
    </submittedName>
</protein>
<dbReference type="Proteomes" id="UP001058098">
    <property type="component" value="Chromosome"/>
</dbReference>
<dbReference type="EMBL" id="CP062229">
    <property type="protein sequence ID" value="UVC17060.1"/>
    <property type="molecule type" value="Genomic_DNA"/>
</dbReference>
<evidence type="ECO:0000313" key="9">
    <source>
        <dbReference type="EMBL" id="UVC17060.1"/>
    </source>
</evidence>
<comment type="similarity">
    <text evidence="2">Belongs to the GMC oxidoreductase family.</text>
</comment>
<evidence type="ECO:0000256" key="1">
    <source>
        <dbReference type="ARBA" id="ARBA00001974"/>
    </source>
</evidence>
<reference evidence="9" key="1">
    <citation type="submission" date="2020-09" db="EMBL/GenBank/DDBJ databases">
        <title>Rhizobia associated with sainfoin plants.</title>
        <authorList>
            <person name="Asharfi S."/>
            <person name="Kuzmanovic N."/>
            <person name="Bunk B."/>
            <person name="Sproeer C."/>
            <person name="Becker M."/>
            <person name="Thuenen T."/>
        </authorList>
    </citation>
    <scope>NUCLEOTIDE SEQUENCE</scope>
    <source>
        <strain evidence="9">OM4</strain>
    </source>
</reference>
<proteinExistence type="inferred from homology"/>
<dbReference type="InterPro" id="IPR000172">
    <property type="entry name" value="GMC_OxRdtase_N"/>
</dbReference>
<evidence type="ECO:0000313" key="10">
    <source>
        <dbReference type="Proteomes" id="UP001058098"/>
    </source>
</evidence>
<feature type="domain" description="FAD dependent oxidoreductase" evidence="7">
    <location>
        <begin position="9"/>
        <end position="43"/>
    </location>
</feature>
<name>A0ABY5R0R0_9HYPH</name>